<name>A0ABN0Z1U0_9BACI</name>
<evidence type="ECO:0000256" key="2">
    <source>
        <dbReference type="RuleBase" id="RU003707"/>
    </source>
</evidence>
<gene>
    <name evidence="3" type="ORF">GCM10008983_01820</name>
</gene>
<reference evidence="3 4" key="1">
    <citation type="journal article" date="2019" name="Int. J. Syst. Evol. Microbiol.">
        <title>The Global Catalogue of Microorganisms (GCM) 10K type strain sequencing project: providing services to taxonomists for standard genome sequencing and annotation.</title>
        <authorList>
            <consortium name="The Broad Institute Genomics Platform"/>
            <consortium name="The Broad Institute Genome Sequencing Center for Infectious Disease"/>
            <person name="Wu L."/>
            <person name="Ma J."/>
        </authorList>
    </citation>
    <scope>NUCLEOTIDE SEQUENCE [LARGE SCALE GENOMIC DNA]</scope>
    <source>
        <strain evidence="3 4">JCM 12149</strain>
    </source>
</reference>
<dbReference type="EMBL" id="BAAADM010000005">
    <property type="protein sequence ID" value="GAA0429153.1"/>
    <property type="molecule type" value="Genomic_DNA"/>
</dbReference>
<dbReference type="SUPFAM" id="SSF52096">
    <property type="entry name" value="ClpP/crotonase"/>
    <property type="match status" value="1"/>
</dbReference>
<dbReference type="RefSeq" id="WP_343750559.1">
    <property type="nucleotide sequence ID" value="NZ_BAAADM010000005.1"/>
</dbReference>
<evidence type="ECO:0000313" key="3">
    <source>
        <dbReference type="EMBL" id="GAA0429153.1"/>
    </source>
</evidence>
<dbReference type="PANTHER" id="PTHR11941:SF175">
    <property type="entry name" value="ENOYL-COA HYDRATASE-RELATED"/>
    <property type="match status" value="1"/>
</dbReference>
<dbReference type="InterPro" id="IPR029045">
    <property type="entry name" value="ClpP/crotonase-like_dom_sf"/>
</dbReference>
<dbReference type="Pfam" id="PF00378">
    <property type="entry name" value="ECH_1"/>
    <property type="match status" value="1"/>
</dbReference>
<comment type="caution">
    <text evidence="3">The sequence shown here is derived from an EMBL/GenBank/DDBJ whole genome shotgun (WGS) entry which is preliminary data.</text>
</comment>
<dbReference type="PANTHER" id="PTHR11941">
    <property type="entry name" value="ENOYL-COA HYDRATASE-RELATED"/>
    <property type="match status" value="1"/>
</dbReference>
<evidence type="ECO:0000256" key="1">
    <source>
        <dbReference type="ARBA" id="ARBA00005254"/>
    </source>
</evidence>
<organism evidence="3 4">
    <name type="scientific">Lentibacillus halophilus</name>
    <dbReference type="NCBI Taxonomy" id="295065"/>
    <lineage>
        <taxon>Bacteria</taxon>
        <taxon>Bacillati</taxon>
        <taxon>Bacillota</taxon>
        <taxon>Bacilli</taxon>
        <taxon>Bacillales</taxon>
        <taxon>Bacillaceae</taxon>
        <taxon>Lentibacillus</taxon>
    </lineage>
</organism>
<sequence>MTKIGYDVNNHIATLSIESPPANALSVNLLNYINDTLDEIENDNTLKVVVMKGEGKFFSAGADINEFTSLQDSSDYKSLSEKGQKLFDRIEHFPIPVIAAIHGAALGGGLELAMACHIRIGAVNAKLGLPETTLGIIPGFAGTQRLPRFVGTAKAYEMILTGQPITGEEAEAKGLLNQAVDEESVLDTAHNLAETIAAKSRVSITSVMELIPYAKTETFQQGLQKEAASFAAIFGSEDAQEGMRAFLEKRKPDFKDK</sequence>
<dbReference type="InterPro" id="IPR018376">
    <property type="entry name" value="Enoyl-CoA_hyd/isom_CS"/>
</dbReference>
<keyword evidence="4" id="KW-1185">Reference proteome</keyword>
<dbReference type="Gene3D" id="3.90.226.10">
    <property type="entry name" value="2-enoyl-CoA Hydratase, Chain A, domain 1"/>
    <property type="match status" value="1"/>
</dbReference>
<dbReference type="Proteomes" id="UP001501459">
    <property type="component" value="Unassembled WGS sequence"/>
</dbReference>
<comment type="similarity">
    <text evidence="1 2">Belongs to the enoyl-CoA hydratase/isomerase family.</text>
</comment>
<accession>A0ABN0Z1U0</accession>
<dbReference type="NCBIfam" id="NF005803">
    <property type="entry name" value="PRK07658.1"/>
    <property type="match status" value="1"/>
</dbReference>
<proteinExistence type="inferred from homology"/>
<protein>
    <submittedName>
        <fullName evidence="3">Enoyl-CoA hydratase</fullName>
    </submittedName>
</protein>
<dbReference type="InterPro" id="IPR001753">
    <property type="entry name" value="Enoyl-CoA_hydra/iso"/>
</dbReference>
<evidence type="ECO:0000313" key="4">
    <source>
        <dbReference type="Proteomes" id="UP001501459"/>
    </source>
</evidence>
<dbReference type="CDD" id="cd06558">
    <property type="entry name" value="crotonase-like"/>
    <property type="match status" value="1"/>
</dbReference>
<dbReference type="PROSITE" id="PS00166">
    <property type="entry name" value="ENOYL_COA_HYDRATASE"/>
    <property type="match status" value="1"/>
</dbReference>